<comment type="caution">
    <text evidence="3">The sequence shown here is derived from an EMBL/GenBank/DDBJ whole genome shotgun (WGS) entry which is preliminary data.</text>
</comment>
<accession>A0A1G2T2I7</accession>
<feature type="transmembrane region" description="Helical" evidence="2">
    <location>
        <begin position="54"/>
        <end position="74"/>
    </location>
</feature>
<evidence type="ECO:0000313" key="4">
    <source>
        <dbReference type="Proteomes" id="UP000178107"/>
    </source>
</evidence>
<protein>
    <submittedName>
        <fullName evidence="3">Uncharacterized protein</fullName>
    </submittedName>
</protein>
<keyword evidence="2" id="KW-0472">Membrane</keyword>
<reference evidence="3 4" key="1">
    <citation type="journal article" date="2016" name="Nat. Commun.">
        <title>Thousands of microbial genomes shed light on interconnected biogeochemical processes in an aquifer system.</title>
        <authorList>
            <person name="Anantharaman K."/>
            <person name="Brown C.T."/>
            <person name="Hug L.A."/>
            <person name="Sharon I."/>
            <person name="Castelle C.J."/>
            <person name="Probst A.J."/>
            <person name="Thomas B.C."/>
            <person name="Singh A."/>
            <person name="Wilkins M.J."/>
            <person name="Karaoz U."/>
            <person name="Brodie E.L."/>
            <person name="Williams K.H."/>
            <person name="Hubbard S.S."/>
            <person name="Banfield J.F."/>
        </authorList>
    </citation>
    <scope>NUCLEOTIDE SEQUENCE [LARGE SCALE GENOMIC DNA]</scope>
</reference>
<evidence type="ECO:0000256" key="2">
    <source>
        <dbReference type="SAM" id="Phobius"/>
    </source>
</evidence>
<keyword evidence="2" id="KW-1133">Transmembrane helix</keyword>
<evidence type="ECO:0000256" key="1">
    <source>
        <dbReference type="SAM" id="Coils"/>
    </source>
</evidence>
<dbReference type="EMBL" id="MHVH01000001">
    <property type="protein sequence ID" value="OHA90831.1"/>
    <property type="molecule type" value="Genomic_DNA"/>
</dbReference>
<evidence type="ECO:0000313" key="3">
    <source>
        <dbReference type="EMBL" id="OHA90831.1"/>
    </source>
</evidence>
<keyword evidence="2" id="KW-0812">Transmembrane</keyword>
<keyword evidence="1" id="KW-0175">Coiled coil</keyword>
<gene>
    <name evidence="3" type="ORF">A2838_03470</name>
</gene>
<name>A0A1G2T2I7_9BACT</name>
<sequence length="127" mass="14633">MRKILRFFDRFEDKVRGALSHFPMFYAFLGGVAVVSFWRGVWETSDLLGITPQASLVFGTLIMMSVGILVTEFLGNRIIITGLRGDKKLEEKTLKEIEDEEMFLSNLKTKVDRIEKMLIELSKKKDI</sequence>
<dbReference type="Proteomes" id="UP000178107">
    <property type="component" value="Unassembled WGS sequence"/>
</dbReference>
<organism evidence="3 4">
    <name type="scientific">Candidatus Zambryskibacteria bacterium RIFCSPHIGHO2_01_FULL_46_25</name>
    <dbReference type="NCBI Taxonomy" id="1802738"/>
    <lineage>
        <taxon>Bacteria</taxon>
        <taxon>Candidatus Zambryskiibacteriota</taxon>
    </lineage>
</organism>
<proteinExistence type="predicted"/>
<feature type="transmembrane region" description="Helical" evidence="2">
    <location>
        <begin position="21"/>
        <end position="42"/>
    </location>
</feature>
<feature type="coiled-coil region" evidence="1">
    <location>
        <begin position="80"/>
        <end position="124"/>
    </location>
</feature>
<dbReference type="AlphaFoldDB" id="A0A1G2T2I7"/>